<dbReference type="AlphaFoldDB" id="A0A918K5P5"/>
<evidence type="ECO:0000259" key="1">
    <source>
        <dbReference type="Pfam" id="PF12697"/>
    </source>
</evidence>
<dbReference type="Proteomes" id="UP000626148">
    <property type="component" value="Unassembled WGS sequence"/>
</dbReference>
<organism evidence="2 3">
    <name type="scientific">Saccharospirillum salsuginis</name>
    <dbReference type="NCBI Taxonomy" id="418750"/>
    <lineage>
        <taxon>Bacteria</taxon>
        <taxon>Pseudomonadati</taxon>
        <taxon>Pseudomonadota</taxon>
        <taxon>Gammaproteobacteria</taxon>
        <taxon>Oceanospirillales</taxon>
        <taxon>Saccharospirillaceae</taxon>
        <taxon>Saccharospirillum</taxon>
    </lineage>
</organism>
<dbReference type="Pfam" id="PF12697">
    <property type="entry name" value="Abhydrolase_6"/>
    <property type="match status" value="1"/>
</dbReference>
<dbReference type="SUPFAM" id="SSF53474">
    <property type="entry name" value="alpha/beta-Hydrolases"/>
    <property type="match status" value="1"/>
</dbReference>
<name>A0A918K5P5_9GAMM</name>
<protein>
    <submittedName>
        <fullName evidence="2">Alpha/beta hydrolase</fullName>
    </submittedName>
</protein>
<sequence>MKPQIHFAHANGFPSASYGVIFDALAPHYDVCNLPLIGHDPQYPVTNNWPYLKRQLIDSIERQCDRPVIGVGHSLGGGLTLMASLERPELFEAVVMLDVPVFSRWESWVVRTIKALGLIDNVTPAGRSKNRRTHWPDEATAFEYFKTRGLFRNFHEQCLRDYLASATRPSPEGGIELAYELAVELAIFRTVPHSLAPRPNQIHVPSGVIVGRDTDTVLKRQYLRMKRELGFQSMRVPGSHMFPFEHPLETANDIHRMIDRLRHRKVA</sequence>
<reference evidence="2" key="1">
    <citation type="journal article" date="2014" name="Int. J. Syst. Evol. Microbiol.">
        <title>Complete genome sequence of Corynebacterium casei LMG S-19264T (=DSM 44701T), isolated from a smear-ripened cheese.</title>
        <authorList>
            <consortium name="US DOE Joint Genome Institute (JGI-PGF)"/>
            <person name="Walter F."/>
            <person name="Albersmeier A."/>
            <person name="Kalinowski J."/>
            <person name="Ruckert C."/>
        </authorList>
    </citation>
    <scope>NUCLEOTIDE SEQUENCE</scope>
    <source>
        <strain evidence="2">KCTC 22169</strain>
    </source>
</reference>
<accession>A0A918K5P5</accession>
<reference evidence="2" key="2">
    <citation type="submission" date="2020-09" db="EMBL/GenBank/DDBJ databases">
        <authorList>
            <person name="Sun Q."/>
            <person name="Kim S."/>
        </authorList>
    </citation>
    <scope>NUCLEOTIDE SEQUENCE</scope>
    <source>
        <strain evidence="2">KCTC 22169</strain>
    </source>
</reference>
<gene>
    <name evidence="2" type="ORF">GCM10007392_17700</name>
</gene>
<keyword evidence="3" id="KW-1185">Reference proteome</keyword>
<dbReference type="InterPro" id="IPR029058">
    <property type="entry name" value="AB_hydrolase_fold"/>
</dbReference>
<keyword evidence="2" id="KW-0378">Hydrolase</keyword>
<dbReference type="Gene3D" id="3.40.50.1820">
    <property type="entry name" value="alpha/beta hydrolase"/>
    <property type="match status" value="1"/>
</dbReference>
<feature type="domain" description="AB hydrolase-1" evidence="1">
    <location>
        <begin position="7"/>
        <end position="251"/>
    </location>
</feature>
<proteinExistence type="predicted"/>
<comment type="caution">
    <text evidence="2">The sequence shown here is derived from an EMBL/GenBank/DDBJ whole genome shotgun (WGS) entry which is preliminary data.</text>
</comment>
<dbReference type="GO" id="GO:0016787">
    <property type="term" value="F:hydrolase activity"/>
    <property type="evidence" value="ECO:0007669"/>
    <property type="project" value="UniProtKB-KW"/>
</dbReference>
<dbReference type="EMBL" id="BMXR01000004">
    <property type="protein sequence ID" value="GGX50948.1"/>
    <property type="molecule type" value="Genomic_DNA"/>
</dbReference>
<evidence type="ECO:0000313" key="2">
    <source>
        <dbReference type="EMBL" id="GGX50948.1"/>
    </source>
</evidence>
<dbReference type="RefSeq" id="WP_189608188.1">
    <property type="nucleotide sequence ID" value="NZ_BMXR01000004.1"/>
</dbReference>
<dbReference type="InterPro" id="IPR000073">
    <property type="entry name" value="AB_hydrolase_1"/>
</dbReference>
<evidence type="ECO:0000313" key="3">
    <source>
        <dbReference type="Proteomes" id="UP000626148"/>
    </source>
</evidence>